<dbReference type="SMART" id="SM00829">
    <property type="entry name" value="PKS_ER"/>
    <property type="match status" value="1"/>
</dbReference>
<dbReference type="SUPFAM" id="SSF50129">
    <property type="entry name" value="GroES-like"/>
    <property type="match status" value="1"/>
</dbReference>
<dbReference type="InterPro" id="IPR036291">
    <property type="entry name" value="NAD(P)-bd_dom_sf"/>
</dbReference>
<dbReference type="PANTHER" id="PTHR43677:SF11">
    <property type="entry name" value="ZINC-CONTAINING ALCOHOL DEHYDROGENASE"/>
    <property type="match status" value="1"/>
</dbReference>
<dbReference type="SUPFAM" id="SSF51735">
    <property type="entry name" value="NAD(P)-binding Rossmann-fold domains"/>
    <property type="match status" value="1"/>
</dbReference>
<accession>A0A6P1W0V7</accession>
<dbReference type="GO" id="GO:0016491">
    <property type="term" value="F:oxidoreductase activity"/>
    <property type="evidence" value="ECO:0007669"/>
    <property type="project" value="InterPro"/>
</dbReference>
<keyword evidence="3" id="KW-1185">Reference proteome</keyword>
<evidence type="ECO:0000259" key="1">
    <source>
        <dbReference type="SMART" id="SM00829"/>
    </source>
</evidence>
<evidence type="ECO:0000313" key="2">
    <source>
        <dbReference type="EMBL" id="QHV97630.1"/>
    </source>
</evidence>
<name>A0A6P1W0V7_9BACT</name>
<gene>
    <name evidence="2" type="ORF">GJR95_22635</name>
</gene>
<dbReference type="InterPro" id="IPR051397">
    <property type="entry name" value="Zn-ADH-like_protein"/>
</dbReference>
<organism evidence="2 3">
    <name type="scientific">Spirosoma endbachense</name>
    <dbReference type="NCBI Taxonomy" id="2666025"/>
    <lineage>
        <taxon>Bacteria</taxon>
        <taxon>Pseudomonadati</taxon>
        <taxon>Bacteroidota</taxon>
        <taxon>Cytophagia</taxon>
        <taxon>Cytophagales</taxon>
        <taxon>Cytophagaceae</taxon>
        <taxon>Spirosoma</taxon>
    </lineage>
</organism>
<dbReference type="KEGG" id="senf:GJR95_22635"/>
<dbReference type="InterPro" id="IPR011032">
    <property type="entry name" value="GroES-like_sf"/>
</dbReference>
<dbReference type="InterPro" id="IPR020843">
    <property type="entry name" value="ER"/>
</dbReference>
<feature type="domain" description="Enoyl reductase (ER)" evidence="1">
    <location>
        <begin position="13"/>
        <end position="323"/>
    </location>
</feature>
<dbReference type="EMBL" id="CP045997">
    <property type="protein sequence ID" value="QHV97630.1"/>
    <property type="molecule type" value="Genomic_DNA"/>
</dbReference>
<dbReference type="Proteomes" id="UP000464577">
    <property type="component" value="Chromosome"/>
</dbReference>
<dbReference type="PANTHER" id="PTHR43677">
    <property type="entry name" value="SHORT-CHAIN DEHYDROGENASE/REDUCTASE"/>
    <property type="match status" value="1"/>
</dbReference>
<dbReference type="Pfam" id="PF00107">
    <property type="entry name" value="ADH_zinc_N"/>
    <property type="match status" value="1"/>
</dbReference>
<sequence>MIAMKAAVIHQFGEIPRYEDFADPIPQTEDDLILTVKAASIKNIDKYQAKGSHYDRYKNLPAVVGTDGVGILPDGTRVFAFYAGATMAEKALVRSGAYVVLPDAIDSITAAALPNPGLSAWFSLYYRAGLRPGETVLINGSTGVTGKMAIQLANYFGAGKVIATGRNPQTLATLPNLGADVVISLAQSDADLQAALKTELKKKPVDVIIDYTWGHPAEILLRTLTGNDFMAEAHRTRYVTVGEMAGPTIQLASDTLRSAAIELYGVGGGSIPKEVMKKVPTELLPKLFDLAARGLLTIETEIISLKDVEQAWEQGETAGKRFVLVP</sequence>
<dbReference type="InterPro" id="IPR013149">
    <property type="entry name" value="ADH-like_C"/>
</dbReference>
<reference evidence="2 3" key="1">
    <citation type="submission" date="2019-11" db="EMBL/GenBank/DDBJ databases">
        <title>Spirosoma endbachense sp. nov., isolated from a natural salt meadow.</title>
        <authorList>
            <person name="Rojas J."/>
            <person name="Ambika Manirajan B."/>
            <person name="Ratering S."/>
            <person name="Suarez C."/>
            <person name="Geissler-Plaum R."/>
            <person name="Schnell S."/>
        </authorList>
    </citation>
    <scope>NUCLEOTIDE SEQUENCE [LARGE SCALE GENOMIC DNA]</scope>
    <source>
        <strain evidence="2 3">I-24</strain>
    </source>
</reference>
<dbReference type="AlphaFoldDB" id="A0A6P1W0V7"/>
<evidence type="ECO:0000313" key="3">
    <source>
        <dbReference type="Proteomes" id="UP000464577"/>
    </source>
</evidence>
<dbReference type="Gene3D" id="3.40.50.720">
    <property type="entry name" value="NAD(P)-binding Rossmann-like Domain"/>
    <property type="match status" value="1"/>
</dbReference>
<protein>
    <submittedName>
        <fullName evidence="2">Zinc-binding dehydrogenase</fullName>
    </submittedName>
</protein>
<dbReference type="Gene3D" id="3.90.180.10">
    <property type="entry name" value="Medium-chain alcohol dehydrogenases, catalytic domain"/>
    <property type="match status" value="1"/>
</dbReference>
<proteinExistence type="predicted"/>